<protein>
    <submittedName>
        <fullName evidence="1">Uncharacterized protein</fullName>
    </submittedName>
</protein>
<dbReference type="AlphaFoldDB" id="A0A0G4IUT9"/>
<dbReference type="GO" id="GO:0070652">
    <property type="term" value="C:HAUS complex"/>
    <property type="evidence" value="ECO:0007669"/>
    <property type="project" value="InterPro"/>
</dbReference>
<dbReference type="EMBL" id="OVEO01000010">
    <property type="protein sequence ID" value="SPQ98562.1"/>
    <property type="molecule type" value="Genomic_DNA"/>
</dbReference>
<sequence>MSASALGVESLRAACDGVGRPDLANLLRRIATAVADSDAALEDRRAAHRVAQTAAWRASLIVDAVASSSHADVAMRALHDEYVGDSDPGAPIHSASAAADARRYFSVIIESIRASLGASEMDDADGGVASLQSDITSIRNELIDQRASVRARLASLDELLRTAIDLSLDLVKSHKLGRQRSLDETTVDVLMQRTVAFQLKLQSMNAILLRDTYSSAACKALDCIRRILQASIEAQRSALNAARRRVEQYEGIADFDHVVSEYSEVTRAIAVHRDLLKQLSPGSNAQPS</sequence>
<reference evidence="1 3" key="1">
    <citation type="submission" date="2015-02" db="EMBL/GenBank/DDBJ databases">
        <authorList>
            <person name="Chooi Y.-H."/>
        </authorList>
    </citation>
    <scope>NUCLEOTIDE SEQUENCE [LARGE SCALE GENOMIC DNA]</scope>
    <source>
        <strain evidence="1">E3</strain>
    </source>
</reference>
<dbReference type="Proteomes" id="UP000039324">
    <property type="component" value="Unassembled WGS sequence"/>
</dbReference>
<dbReference type="EMBL" id="CDSF01000089">
    <property type="protein sequence ID" value="CEO99007.1"/>
    <property type="molecule type" value="Genomic_DNA"/>
</dbReference>
<dbReference type="PANTHER" id="PTHR16219:SF1">
    <property type="entry name" value="HAUS AUGMIN-LIKE COMPLEX SUBUNIT 4"/>
    <property type="match status" value="1"/>
</dbReference>
<evidence type="ECO:0000313" key="1">
    <source>
        <dbReference type="EMBL" id="CEO99007.1"/>
    </source>
</evidence>
<reference evidence="2 4" key="2">
    <citation type="submission" date="2018-03" db="EMBL/GenBank/DDBJ databases">
        <authorList>
            <person name="Fogelqvist J."/>
        </authorList>
    </citation>
    <scope>NUCLEOTIDE SEQUENCE [LARGE SCALE GENOMIC DNA]</scope>
</reference>
<keyword evidence="3" id="KW-1185">Reference proteome</keyword>
<gene>
    <name evidence="1" type="ORF">PBRA_007121</name>
    <name evidence="2" type="ORF">PLBR_LOCUS5777</name>
</gene>
<accession>A0A0G4IUT9</accession>
<keyword evidence="2" id="KW-0496">Mitochondrion</keyword>
<geneLocation type="mitochondrion" evidence="2"/>
<organism evidence="1 3">
    <name type="scientific">Plasmodiophora brassicae</name>
    <name type="common">Clubroot disease agent</name>
    <dbReference type="NCBI Taxonomy" id="37360"/>
    <lineage>
        <taxon>Eukaryota</taxon>
        <taxon>Sar</taxon>
        <taxon>Rhizaria</taxon>
        <taxon>Endomyxa</taxon>
        <taxon>Phytomyxea</taxon>
        <taxon>Plasmodiophorida</taxon>
        <taxon>Plasmodiophoridae</taxon>
        <taxon>Plasmodiophora</taxon>
    </lineage>
</organism>
<name>A0A0G4IUT9_PLABS</name>
<evidence type="ECO:0000313" key="2">
    <source>
        <dbReference type="EMBL" id="SPQ98562.1"/>
    </source>
</evidence>
<dbReference type="GO" id="GO:0051011">
    <property type="term" value="F:microtubule minus-end binding"/>
    <property type="evidence" value="ECO:0007669"/>
    <property type="project" value="TreeGrafter"/>
</dbReference>
<evidence type="ECO:0000313" key="4">
    <source>
        <dbReference type="Proteomes" id="UP000290189"/>
    </source>
</evidence>
<proteinExistence type="predicted"/>
<dbReference type="Pfam" id="PF14735">
    <property type="entry name" value="HAUS4"/>
    <property type="match status" value="1"/>
</dbReference>
<dbReference type="Proteomes" id="UP000290189">
    <property type="component" value="Unassembled WGS sequence"/>
</dbReference>
<dbReference type="PANTHER" id="PTHR16219">
    <property type="entry name" value="AUGMIN SUBUNIT 4 FAMILY MEMBER"/>
    <property type="match status" value="1"/>
</dbReference>
<dbReference type="GO" id="GO:0051225">
    <property type="term" value="P:spindle assembly"/>
    <property type="evidence" value="ECO:0007669"/>
    <property type="project" value="InterPro"/>
</dbReference>
<dbReference type="InterPro" id="IPR029327">
    <property type="entry name" value="HAUS4"/>
</dbReference>
<evidence type="ECO:0000313" key="3">
    <source>
        <dbReference type="Proteomes" id="UP000039324"/>
    </source>
</evidence>